<keyword evidence="3" id="KW-1185">Reference proteome</keyword>
<accession>A0ABX2BPF3</accession>
<evidence type="ECO:0000259" key="1">
    <source>
        <dbReference type="Pfam" id="PF06250"/>
    </source>
</evidence>
<dbReference type="InterPro" id="IPR009362">
    <property type="entry name" value="YhcG_C"/>
</dbReference>
<proteinExistence type="predicted"/>
<dbReference type="Pfam" id="PF06250">
    <property type="entry name" value="YhcG_C"/>
    <property type="match status" value="1"/>
</dbReference>
<dbReference type="Proteomes" id="UP000652198">
    <property type="component" value="Unassembled WGS sequence"/>
</dbReference>
<name>A0ABX2BPF3_9BURK</name>
<feature type="domain" description="YhcG PDDEXK nuclease" evidence="1">
    <location>
        <begin position="26"/>
        <end position="76"/>
    </location>
</feature>
<sequence length="81" mass="9791">MAFYEVEALRGGWSLRKLDRQITRPFYTRARRLRIGESWLRVDLLFFHRRLRCLVIIDLKLTELNDTGVREMHMQLRDSGV</sequence>
<reference evidence="2 3" key="1">
    <citation type="submission" date="2019-11" db="EMBL/GenBank/DDBJ databases">
        <title>Metabolism of dissolved organic matter in forest soils.</title>
        <authorList>
            <person name="Cyle K.T."/>
            <person name="Wilhelm R.C."/>
            <person name="Martinez C.E."/>
        </authorList>
    </citation>
    <scope>NUCLEOTIDE SEQUENCE [LARGE SCALE GENOMIC DNA]</scope>
    <source>
        <strain evidence="2 3">1N</strain>
    </source>
</reference>
<dbReference type="EMBL" id="WOEY01000041">
    <property type="protein sequence ID" value="NPT41773.1"/>
    <property type="molecule type" value="Genomic_DNA"/>
</dbReference>
<dbReference type="InterPro" id="IPR053148">
    <property type="entry name" value="PD-DEXK-like_domain"/>
</dbReference>
<dbReference type="PANTHER" id="PTHR30547">
    <property type="entry name" value="UNCHARACTERIZED PROTEIN YHCG-RELATED"/>
    <property type="match status" value="1"/>
</dbReference>
<gene>
    <name evidence="2" type="ORF">GNZ12_10675</name>
</gene>
<dbReference type="PANTHER" id="PTHR30547:SF5">
    <property type="entry name" value="NUCLEASE YHCG-RELATED"/>
    <property type="match status" value="1"/>
</dbReference>
<evidence type="ECO:0000313" key="3">
    <source>
        <dbReference type="Proteomes" id="UP000652198"/>
    </source>
</evidence>
<protein>
    <submittedName>
        <fullName evidence="2">DUF1016 family protein</fullName>
    </submittedName>
</protein>
<comment type="caution">
    <text evidence="2">The sequence shown here is derived from an EMBL/GenBank/DDBJ whole genome shotgun (WGS) entry which is preliminary data.</text>
</comment>
<organism evidence="2 3">
    <name type="scientific">Paraburkholderia solitsugae</name>
    <dbReference type="NCBI Taxonomy" id="2675748"/>
    <lineage>
        <taxon>Bacteria</taxon>
        <taxon>Pseudomonadati</taxon>
        <taxon>Pseudomonadota</taxon>
        <taxon>Betaproteobacteria</taxon>
        <taxon>Burkholderiales</taxon>
        <taxon>Burkholderiaceae</taxon>
        <taxon>Paraburkholderia</taxon>
    </lineage>
</organism>
<evidence type="ECO:0000313" key="2">
    <source>
        <dbReference type="EMBL" id="NPT41773.1"/>
    </source>
</evidence>